<accession>A0A975J280</accession>
<keyword evidence="1" id="KW-1133">Transmembrane helix</keyword>
<feature type="transmembrane region" description="Helical" evidence="1">
    <location>
        <begin position="93"/>
        <end position="113"/>
    </location>
</feature>
<dbReference type="RefSeq" id="WP_211633957.1">
    <property type="nucleotide sequence ID" value="NZ_CP073100.1"/>
</dbReference>
<keyword evidence="1" id="KW-0812">Transmembrane</keyword>
<evidence type="ECO:0000256" key="1">
    <source>
        <dbReference type="SAM" id="Phobius"/>
    </source>
</evidence>
<feature type="signal peptide" evidence="2">
    <location>
        <begin position="1"/>
        <end position="16"/>
    </location>
</feature>
<dbReference type="AlphaFoldDB" id="A0A975J280"/>
<keyword evidence="1" id="KW-0472">Membrane</keyword>
<keyword evidence="2" id="KW-0732">Signal</keyword>
<dbReference type="Proteomes" id="UP000676169">
    <property type="component" value="Chromosome"/>
</dbReference>
<evidence type="ECO:0000313" key="4">
    <source>
        <dbReference type="Proteomes" id="UP000676169"/>
    </source>
</evidence>
<organism evidence="3 4">
    <name type="scientific">Luteolibacter ambystomatis</name>
    <dbReference type="NCBI Taxonomy" id="2824561"/>
    <lineage>
        <taxon>Bacteria</taxon>
        <taxon>Pseudomonadati</taxon>
        <taxon>Verrucomicrobiota</taxon>
        <taxon>Verrucomicrobiia</taxon>
        <taxon>Verrucomicrobiales</taxon>
        <taxon>Verrucomicrobiaceae</taxon>
        <taxon>Luteolibacter</taxon>
    </lineage>
</organism>
<keyword evidence="4" id="KW-1185">Reference proteome</keyword>
<name>A0A975J280_9BACT</name>
<evidence type="ECO:0000256" key="2">
    <source>
        <dbReference type="SAM" id="SignalP"/>
    </source>
</evidence>
<reference evidence="3" key="1">
    <citation type="submission" date="2021-04" db="EMBL/GenBank/DDBJ databases">
        <title>Luteolibacter sp. 32A isolated from the skin of an Anderson's salamander (Ambystoma andersonii).</title>
        <authorList>
            <person name="Spergser J."/>
            <person name="Busse H.-J."/>
        </authorList>
    </citation>
    <scope>NUCLEOTIDE SEQUENCE</scope>
    <source>
        <strain evidence="3">32A</strain>
    </source>
</reference>
<gene>
    <name evidence="3" type="ORF">KBB96_07315</name>
</gene>
<dbReference type="KEGG" id="lamb:KBB96_07315"/>
<feature type="transmembrane region" description="Helical" evidence="1">
    <location>
        <begin position="56"/>
        <end position="73"/>
    </location>
</feature>
<feature type="chain" id="PRO_5037239593" evidence="2">
    <location>
        <begin position="17"/>
        <end position="133"/>
    </location>
</feature>
<feature type="transmembrane region" description="Helical" evidence="1">
    <location>
        <begin position="28"/>
        <end position="49"/>
    </location>
</feature>
<proteinExistence type="predicted"/>
<evidence type="ECO:0000313" key="3">
    <source>
        <dbReference type="EMBL" id="QUE52695.1"/>
    </source>
</evidence>
<dbReference type="EMBL" id="CP073100">
    <property type="protein sequence ID" value="QUE52695.1"/>
    <property type="molecule type" value="Genomic_DNA"/>
</dbReference>
<protein>
    <submittedName>
        <fullName evidence="3">Uncharacterized protein</fullName>
    </submittedName>
</protein>
<sequence>MRFLLFLCGISVLALAGAAFKALNQNDAMGFMNGALALGGGLIICGFFATRWFWHGLFGGGILALLAFGRGLFNLPGLIKYFQGEQEHGPLPILEVAVTVICLFLLVGVIKTLHAERLRRMLEEGEETEEGKD</sequence>